<dbReference type="Pfam" id="PF00009">
    <property type="entry name" value="GTP_EFTU"/>
    <property type="match status" value="1"/>
</dbReference>
<feature type="domain" description="Tr-type G" evidence="7">
    <location>
        <begin position="9"/>
        <end position="283"/>
    </location>
</feature>
<dbReference type="Gene3D" id="2.40.30.10">
    <property type="entry name" value="Translation factors"/>
    <property type="match status" value="1"/>
</dbReference>
<dbReference type="InterPro" id="IPR035647">
    <property type="entry name" value="EFG_III/V"/>
</dbReference>
<dbReference type="SUPFAM" id="SSF50447">
    <property type="entry name" value="Translation proteins"/>
    <property type="match status" value="1"/>
</dbReference>
<dbReference type="SUPFAM" id="SSF54211">
    <property type="entry name" value="Ribosomal protein S5 domain 2-like"/>
    <property type="match status" value="1"/>
</dbReference>
<dbReference type="GO" id="GO:0003924">
    <property type="term" value="F:GTPase activity"/>
    <property type="evidence" value="ECO:0007669"/>
    <property type="project" value="InterPro"/>
</dbReference>
<dbReference type="GO" id="GO:0005525">
    <property type="term" value="F:GTP binding"/>
    <property type="evidence" value="ECO:0007669"/>
    <property type="project" value="UniProtKB-KW"/>
</dbReference>
<protein>
    <recommendedName>
        <fullName evidence="1">Elongation factor 2</fullName>
    </recommendedName>
</protein>
<dbReference type="InterPro" id="IPR041095">
    <property type="entry name" value="EFG_II"/>
</dbReference>
<dbReference type="Gene3D" id="3.30.230.10">
    <property type="match status" value="1"/>
</dbReference>
<dbReference type="FunFam" id="3.40.50.300:FF:000514">
    <property type="entry name" value="Ribosome-releasing factor 2, mitochondrial"/>
    <property type="match status" value="1"/>
</dbReference>
<keyword evidence="2" id="KW-0547">Nucleotide-binding</keyword>
<evidence type="ECO:0000256" key="6">
    <source>
        <dbReference type="ARBA" id="ARBA00024731"/>
    </source>
</evidence>
<dbReference type="NCBIfam" id="TIGR00231">
    <property type="entry name" value="small_GTP"/>
    <property type="match status" value="1"/>
</dbReference>
<dbReference type="GO" id="GO:0005759">
    <property type="term" value="C:mitochondrial matrix"/>
    <property type="evidence" value="ECO:0007669"/>
    <property type="project" value="UniProtKB-ARBA"/>
</dbReference>
<dbReference type="InterPro" id="IPR000640">
    <property type="entry name" value="EFG_V-like"/>
</dbReference>
<dbReference type="GO" id="GO:0032790">
    <property type="term" value="P:ribosome disassembly"/>
    <property type="evidence" value="ECO:0007669"/>
    <property type="project" value="TreeGrafter"/>
</dbReference>
<evidence type="ECO:0000256" key="2">
    <source>
        <dbReference type="ARBA" id="ARBA00022741"/>
    </source>
</evidence>
<dbReference type="PRINTS" id="PR00315">
    <property type="entry name" value="ELONGATNFCT"/>
</dbReference>
<evidence type="ECO:0000256" key="3">
    <source>
        <dbReference type="ARBA" id="ARBA00022917"/>
    </source>
</evidence>
<dbReference type="Gene3D" id="3.30.70.240">
    <property type="match status" value="1"/>
</dbReference>
<evidence type="ECO:0000256" key="4">
    <source>
        <dbReference type="ARBA" id="ARBA00023128"/>
    </source>
</evidence>
<dbReference type="InterPro" id="IPR035649">
    <property type="entry name" value="EFG_V"/>
</dbReference>
<dbReference type="Pfam" id="PF00679">
    <property type="entry name" value="EFG_C"/>
    <property type="match status" value="1"/>
</dbReference>
<evidence type="ECO:0000256" key="1">
    <source>
        <dbReference type="ARBA" id="ARBA00017891"/>
    </source>
</evidence>
<evidence type="ECO:0000259" key="7">
    <source>
        <dbReference type="PROSITE" id="PS51722"/>
    </source>
</evidence>
<dbReference type="CDD" id="cd01886">
    <property type="entry name" value="EF-G"/>
    <property type="match status" value="1"/>
</dbReference>
<keyword evidence="4" id="KW-0496">Mitochondrion</keyword>
<dbReference type="CDD" id="cd16262">
    <property type="entry name" value="EFG_III"/>
    <property type="match status" value="1"/>
</dbReference>
<dbReference type="Gene3D" id="3.40.50.300">
    <property type="entry name" value="P-loop containing nucleotide triphosphate hydrolases"/>
    <property type="match status" value="1"/>
</dbReference>
<dbReference type="InterPro" id="IPR027417">
    <property type="entry name" value="P-loop_NTPase"/>
</dbReference>
<dbReference type="InterPro" id="IPR005225">
    <property type="entry name" value="Small_GTP-bd"/>
</dbReference>
<dbReference type="GO" id="GO:0003746">
    <property type="term" value="F:translation elongation factor activity"/>
    <property type="evidence" value="ECO:0007669"/>
    <property type="project" value="UniProtKB-KW"/>
</dbReference>
<dbReference type="Proteomes" id="UP000281549">
    <property type="component" value="Unassembled WGS sequence"/>
</dbReference>
<dbReference type="Pfam" id="PF14492">
    <property type="entry name" value="EFG_III"/>
    <property type="match status" value="1"/>
</dbReference>
<dbReference type="PANTHER" id="PTHR43261:SF1">
    <property type="entry name" value="RIBOSOME-RELEASING FACTOR 2, MITOCHONDRIAL"/>
    <property type="match status" value="1"/>
</dbReference>
<keyword evidence="3" id="KW-0648">Protein biosynthesis</keyword>
<dbReference type="PANTHER" id="PTHR43261">
    <property type="entry name" value="TRANSLATION ELONGATION FACTOR G-RELATED"/>
    <property type="match status" value="1"/>
</dbReference>
<dbReference type="CDD" id="cd03713">
    <property type="entry name" value="EFG_mtEFG_C"/>
    <property type="match status" value="1"/>
</dbReference>
<dbReference type="InterPro" id="IPR020568">
    <property type="entry name" value="Ribosomal_Su5_D2-typ_SF"/>
</dbReference>
<dbReference type="InterPro" id="IPR014721">
    <property type="entry name" value="Ribsml_uS5_D2-typ_fold_subgr"/>
</dbReference>
<evidence type="ECO:0000313" key="8">
    <source>
        <dbReference type="EMBL" id="RKP19342.1"/>
    </source>
</evidence>
<dbReference type="PROSITE" id="PS51722">
    <property type="entry name" value="G_TR_2"/>
    <property type="match status" value="1"/>
</dbReference>
<dbReference type="Gene3D" id="3.30.70.870">
    <property type="entry name" value="Elongation Factor G (Translational Gtpase), domain 3"/>
    <property type="match status" value="1"/>
</dbReference>
<proteinExistence type="predicted"/>
<evidence type="ECO:0000256" key="5">
    <source>
        <dbReference type="ARBA" id="ARBA00023134"/>
    </source>
</evidence>
<dbReference type="Pfam" id="PF03144">
    <property type="entry name" value="GTP_EFTU_D2"/>
    <property type="match status" value="1"/>
</dbReference>
<keyword evidence="5" id="KW-0342">GTP-binding</keyword>
<dbReference type="SUPFAM" id="SSF52540">
    <property type="entry name" value="P-loop containing nucleoside triphosphate hydrolases"/>
    <property type="match status" value="1"/>
</dbReference>
<dbReference type="SUPFAM" id="SSF54980">
    <property type="entry name" value="EF-G C-terminal domain-like"/>
    <property type="match status" value="2"/>
</dbReference>
<dbReference type="InterPro" id="IPR009000">
    <property type="entry name" value="Transl_B-barrel_sf"/>
</dbReference>
<dbReference type="PROSITE" id="PS00301">
    <property type="entry name" value="G_TR_1"/>
    <property type="match status" value="1"/>
</dbReference>
<keyword evidence="8" id="KW-0251">Elongation factor</keyword>
<dbReference type="GO" id="GO:0032543">
    <property type="term" value="P:mitochondrial translation"/>
    <property type="evidence" value="ECO:0007669"/>
    <property type="project" value="TreeGrafter"/>
</dbReference>
<gene>
    <name evidence="8" type="ORF">ROZALSC1DRAFT_29057</name>
</gene>
<dbReference type="SMART" id="SM00838">
    <property type="entry name" value="EFG_C"/>
    <property type="match status" value="1"/>
</dbReference>
<name>A0A4P9YJR1_ROZAC</name>
<dbReference type="InterPro" id="IPR031157">
    <property type="entry name" value="G_TR_CS"/>
</dbReference>
<dbReference type="AlphaFoldDB" id="A0A4P9YJR1"/>
<dbReference type="InterPro" id="IPR004161">
    <property type="entry name" value="EFTu-like_2"/>
</dbReference>
<evidence type="ECO:0000313" key="9">
    <source>
        <dbReference type="Proteomes" id="UP000281549"/>
    </source>
</evidence>
<sequence length="722" mass="80922">MLLNIFKRRFSSLISIIAHIDAGKTTTTERMIYYSGLTRHIGEVDSGDTVMDYLPEERNRGITITSAAITFGWKGYKFNLIDTPGHVDFTMEVERCMRVLDGAVTILDAVAGVQAQTVNVWKQADKYRVPKLVYINKMDRVGANFEASVNSVRQTLGAKSVCTQYPLFEGDKFKSVVDLVNKKVISYSGGNGEIVSTQPWLGDDNARFWHNMRNNMIETLVENDEDLFNVFVERELTIEEIKSSLRKLVLQGKICPILCGSSYKNIGVQGLMDGIVDYLPCPLDVSLPLVKRNEEMIELPLSDKGSMIALAFKVVNHQSKGILVFIRVYSGVLKPGMTINNSNRNTKERIQKLYQVYGNDFEELPFCSAGNIAVILGCKSTRTGDTLIEERAEKVILDGITTPQSVISQSVEPETNADEKALEHSLSILMLEDPSCSVVKRKETGQTLIAGMGELHLEILRLRLLKDFKVKANFGDVRIAYKESLIPDVLEVSSLIKKAIANNNIYAEIGIKLLKTKDEKSTVEIPSSVLLDAFDYQDKIPENRKLQFPKSLVNVLKESLSSLIQVGPILGYPLTNCKIVVTNLKLDPLSTENDSAIRMAIMDLSSRLNRKAFTFEEPLMHLEVIVPSKYLKQTIHALTVERSACIIQVEQLDDSNPALIWQRVTADAPLDSLLNYSTQLRSLTAGMGSFEMKLKGYRPVSKCKYDLLMKQFFGDQYETAYL</sequence>
<dbReference type="InterPro" id="IPR009022">
    <property type="entry name" value="EFG_III"/>
</dbReference>
<comment type="function">
    <text evidence="6">Catalyzes the GTP-dependent ribosomal translocation step during translation elongation. During this step, the ribosome changes from the pre-translocational (PRE) to the post-translocational (POST) state as the newly formed A-site-bound peptidyl-tRNA and P-site-bound deacylated tRNA move to the P and E sites, respectively. Catalyzes the coordinated movement of the two tRNA molecules, the mRNA and conformational changes in the ribosome.</text>
</comment>
<organism evidence="8 9">
    <name type="scientific">Rozella allomycis (strain CSF55)</name>
    <dbReference type="NCBI Taxonomy" id="988480"/>
    <lineage>
        <taxon>Eukaryota</taxon>
        <taxon>Fungi</taxon>
        <taxon>Fungi incertae sedis</taxon>
        <taxon>Cryptomycota</taxon>
        <taxon>Cryptomycota incertae sedis</taxon>
        <taxon>Rozella</taxon>
    </lineage>
</organism>
<dbReference type="EMBL" id="ML005243">
    <property type="protein sequence ID" value="RKP19342.1"/>
    <property type="molecule type" value="Genomic_DNA"/>
</dbReference>
<accession>A0A4P9YJR1</accession>
<dbReference type="InterPro" id="IPR000795">
    <property type="entry name" value="T_Tr_GTP-bd_dom"/>
</dbReference>
<reference evidence="9" key="1">
    <citation type="journal article" date="2018" name="Nat. Microbiol.">
        <title>Leveraging single-cell genomics to expand the fungal tree of life.</title>
        <authorList>
            <person name="Ahrendt S.R."/>
            <person name="Quandt C.A."/>
            <person name="Ciobanu D."/>
            <person name="Clum A."/>
            <person name="Salamov A."/>
            <person name="Andreopoulos B."/>
            <person name="Cheng J.F."/>
            <person name="Woyke T."/>
            <person name="Pelin A."/>
            <person name="Henrissat B."/>
            <person name="Reynolds N.K."/>
            <person name="Benny G.L."/>
            <person name="Smith M.E."/>
            <person name="James T.Y."/>
            <person name="Grigoriev I.V."/>
        </authorList>
    </citation>
    <scope>NUCLEOTIDE SEQUENCE [LARGE SCALE GENOMIC DNA]</scope>
    <source>
        <strain evidence="9">CSF55</strain>
    </source>
</reference>